<accession>A0AAU9K842</accession>
<keyword evidence="4 5" id="KW-0472">Membrane</keyword>
<comment type="caution">
    <text evidence="6">The sequence shown here is derived from an EMBL/GenBank/DDBJ whole genome shotgun (WGS) entry which is preliminary data.</text>
</comment>
<dbReference type="Pfam" id="PF03619">
    <property type="entry name" value="Solute_trans_a"/>
    <property type="match status" value="1"/>
</dbReference>
<organism evidence="6 7">
    <name type="scientific">Blepharisma stoltei</name>
    <dbReference type="NCBI Taxonomy" id="1481888"/>
    <lineage>
        <taxon>Eukaryota</taxon>
        <taxon>Sar</taxon>
        <taxon>Alveolata</taxon>
        <taxon>Ciliophora</taxon>
        <taxon>Postciliodesmatophora</taxon>
        <taxon>Heterotrichea</taxon>
        <taxon>Heterotrichida</taxon>
        <taxon>Blepharismidae</taxon>
        <taxon>Blepharisma</taxon>
    </lineage>
</organism>
<gene>
    <name evidence="6" type="ORF">BSTOLATCC_MIC59637</name>
</gene>
<dbReference type="GO" id="GO:0016020">
    <property type="term" value="C:membrane"/>
    <property type="evidence" value="ECO:0007669"/>
    <property type="project" value="UniProtKB-SubCell"/>
</dbReference>
<keyword evidence="7" id="KW-1185">Reference proteome</keyword>
<dbReference type="InterPro" id="IPR005178">
    <property type="entry name" value="Ostalpha/TMEM184C"/>
</dbReference>
<evidence type="ECO:0000256" key="4">
    <source>
        <dbReference type="ARBA" id="ARBA00023136"/>
    </source>
</evidence>
<evidence type="ECO:0000256" key="1">
    <source>
        <dbReference type="ARBA" id="ARBA00004141"/>
    </source>
</evidence>
<keyword evidence="2 5" id="KW-0812">Transmembrane</keyword>
<feature type="transmembrane region" description="Helical" evidence="5">
    <location>
        <begin position="47"/>
        <end position="68"/>
    </location>
</feature>
<sequence>MLDHDSLGESSAVGVMGVILIIASIIVLIQMMHHKRNFLYPPAQKRIFLLLLTPLVIGWSSWVCLLVGSKIAAIDSLISADRALNIWAFITYIEKMLGHTIESDQAAFSKEKMTQLLMKQEKASCFFCGKFYFTNEARAQAYIKRIKFGAYQYIFVLLSAAIITTILVTTRYNSYSIEHGSNGAIWLTIAKSASMVLAMIYTLLFIWFVKKIPEMRYLKLQPKFAVTQFALQLTVIQPLIITLFATEDLIISTDIDSVDNITSWTSNLLLCSEMIIFTFLQFMIYPVSDYDSSLLEKSGKINEESHDRRNLDVTS</sequence>
<evidence type="ECO:0000313" key="7">
    <source>
        <dbReference type="Proteomes" id="UP001162131"/>
    </source>
</evidence>
<feature type="transmembrane region" description="Helical" evidence="5">
    <location>
        <begin position="184"/>
        <end position="209"/>
    </location>
</feature>
<proteinExistence type="predicted"/>
<dbReference type="PANTHER" id="PTHR23423">
    <property type="entry name" value="ORGANIC SOLUTE TRANSPORTER-RELATED"/>
    <property type="match status" value="1"/>
</dbReference>
<keyword evidence="3 5" id="KW-1133">Transmembrane helix</keyword>
<reference evidence="6" key="1">
    <citation type="submission" date="2021-09" db="EMBL/GenBank/DDBJ databases">
        <authorList>
            <consortium name="AG Swart"/>
            <person name="Singh M."/>
            <person name="Singh A."/>
            <person name="Seah K."/>
            <person name="Emmerich C."/>
        </authorList>
    </citation>
    <scope>NUCLEOTIDE SEQUENCE</scope>
    <source>
        <strain evidence="6">ATCC30299</strain>
    </source>
</reference>
<comment type="subcellular location">
    <subcellularLocation>
        <location evidence="1">Membrane</location>
        <topology evidence="1">Multi-pass membrane protein</topology>
    </subcellularLocation>
</comment>
<evidence type="ECO:0000256" key="5">
    <source>
        <dbReference type="SAM" id="Phobius"/>
    </source>
</evidence>
<evidence type="ECO:0000256" key="3">
    <source>
        <dbReference type="ARBA" id="ARBA00022989"/>
    </source>
</evidence>
<name>A0AAU9K842_9CILI</name>
<protein>
    <recommendedName>
        <fullName evidence="8">Gustatory receptor</fullName>
    </recommendedName>
</protein>
<feature type="transmembrane region" description="Helical" evidence="5">
    <location>
        <begin position="266"/>
        <end position="287"/>
    </location>
</feature>
<evidence type="ECO:0008006" key="8">
    <source>
        <dbReference type="Google" id="ProtNLM"/>
    </source>
</evidence>
<dbReference type="EMBL" id="CAJZBQ010000057">
    <property type="protein sequence ID" value="CAG9333824.1"/>
    <property type="molecule type" value="Genomic_DNA"/>
</dbReference>
<feature type="transmembrane region" description="Helical" evidence="5">
    <location>
        <begin position="153"/>
        <end position="172"/>
    </location>
</feature>
<feature type="transmembrane region" description="Helical" evidence="5">
    <location>
        <begin position="12"/>
        <end position="32"/>
    </location>
</feature>
<evidence type="ECO:0000256" key="2">
    <source>
        <dbReference type="ARBA" id="ARBA00022692"/>
    </source>
</evidence>
<evidence type="ECO:0000313" key="6">
    <source>
        <dbReference type="EMBL" id="CAG9333824.1"/>
    </source>
</evidence>
<dbReference type="Proteomes" id="UP001162131">
    <property type="component" value="Unassembled WGS sequence"/>
</dbReference>
<dbReference type="AlphaFoldDB" id="A0AAU9K842"/>
<dbReference type="SMART" id="SM01417">
    <property type="entry name" value="Solute_trans_a"/>
    <property type="match status" value="1"/>
</dbReference>